<comment type="caution">
    <text evidence="1">The sequence shown here is derived from an EMBL/GenBank/DDBJ whole genome shotgun (WGS) entry which is preliminary data.</text>
</comment>
<protein>
    <recommendedName>
        <fullName evidence="3">Glycosyltransferase</fullName>
    </recommendedName>
</protein>
<organism evidence="1 2">
    <name type="scientific">Niabella ginsengisoli</name>
    <dbReference type="NCBI Taxonomy" id="522298"/>
    <lineage>
        <taxon>Bacteria</taxon>
        <taxon>Pseudomonadati</taxon>
        <taxon>Bacteroidota</taxon>
        <taxon>Chitinophagia</taxon>
        <taxon>Chitinophagales</taxon>
        <taxon>Chitinophagaceae</taxon>
        <taxon>Niabella</taxon>
    </lineage>
</organism>
<dbReference type="RefSeq" id="WP_240831049.1">
    <property type="nucleotide sequence ID" value="NZ_JAKWBL010000003.1"/>
</dbReference>
<dbReference type="Proteomes" id="UP001202248">
    <property type="component" value="Unassembled WGS sequence"/>
</dbReference>
<proteinExistence type="predicted"/>
<dbReference type="SUPFAM" id="SSF53756">
    <property type="entry name" value="UDP-Glycosyltransferase/glycogen phosphorylase"/>
    <property type="match status" value="1"/>
</dbReference>
<sequence length="143" mass="17018">MMYARHIQQWEYSKTNYYDYLIGVDDEIERRVKENCKIDYTTIYNYTNLKDLRKNNPLSMKVFDAAYIGGISEVRGALVIAEATRILKEEFSGIKIFLLGNIHDIRLRNYLADFIAKHDLKKIFLLKNMYPILKYLIIIIRLK</sequence>
<accession>A0ABS9SLS4</accession>
<evidence type="ECO:0000313" key="1">
    <source>
        <dbReference type="EMBL" id="MCH5599300.1"/>
    </source>
</evidence>
<name>A0ABS9SLS4_9BACT</name>
<evidence type="ECO:0008006" key="3">
    <source>
        <dbReference type="Google" id="ProtNLM"/>
    </source>
</evidence>
<reference evidence="1 2" key="1">
    <citation type="submission" date="2022-02" db="EMBL/GenBank/DDBJ databases">
        <authorList>
            <person name="Min J."/>
        </authorList>
    </citation>
    <scope>NUCLEOTIDE SEQUENCE [LARGE SCALE GENOMIC DNA]</scope>
    <source>
        <strain evidence="1 2">GR10-1</strain>
    </source>
</reference>
<gene>
    <name evidence="1" type="ORF">MKP09_15985</name>
</gene>
<evidence type="ECO:0000313" key="2">
    <source>
        <dbReference type="Proteomes" id="UP001202248"/>
    </source>
</evidence>
<dbReference type="EMBL" id="JAKWBL010000003">
    <property type="protein sequence ID" value="MCH5599300.1"/>
    <property type="molecule type" value="Genomic_DNA"/>
</dbReference>
<keyword evidence="2" id="KW-1185">Reference proteome</keyword>